<dbReference type="NCBIfam" id="TIGR01643">
    <property type="entry name" value="YD_repeat_2x"/>
    <property type="match status" value="6"/>
</dbReference>
<dbReference type="PANTHER" id="PTHR32305:SF15">
    <property type="entry name" value="PROTEIN RHSA-RELATED"/>
    <property type="match status" value="1"/>
</dbReference>
<dbReference type="PANTHER" id="PTHR32305">
    <property type="match status" value="1"/>
</dbReference>
<dbReference type="Proteomes" id="UP000018949">
    <property type="component" value="Unassembled WGS sequence"/>
</dbReference>
<dbReference type="Gene3D" id="2.180.10.10">
    <property type="entry name" value="RHS repeat-associated core"/>
    <property type="match status" value="2"/>
</dbReference>
<evidence type="ECO:0000259" key="3">
    <source>
        <dbReference type="Pfam" id="PF25023"/>
    </source>
</evidence>
<keyword evidence="1" id="KW-0677">Repeat</keyword>
<feature type="transmembrane region" description="Helical" evidence="2">
    <location>
        <begin position="583"/>
        <end position="604"/>
    </location>
</feature>
<evidence type="ECO:0000313" key="5">
    <source>
        <dbReference type="Proteomes" id="UP000018949"/>
    </source>
</evidence>
<dbReference type="InterPro" id="IPR006530">
    <property type="entry name" value="YD"/>
</dbReference>
<feature type="domain" description="Teneurin-like YD-shell" evidence="3">
    <location>
        <begin position="136"/>
        <end position="250"/>
    </location>
</feature>
<dbReference type="eggNOG" id="COG3209">
    <property type="taxonomic scope" value="Bacteria"/>
</dbReference>
<dbReference type="InterPro" id="IPR050708">
    <property type="entry name" value="T6SS_VgrG/RHS"/>
</dbReference>
<dbReference type="Pfam" id="PF05593">
    <property type="entry name" value="RHS_repeat"/>
    <property type="match status" value="2"/>
</dbReference>
<accession>W4RTF9</accession>
<proteinExistence type="predicted"/>
<dbReference type="InterPro" id="IPR056823">
    <property type="entry name" value="TEN-like_YD-shell"/>
</dbReference>
<evidence type="ECO:0000313" key="4">
    <source>
        <dbReference type="EMBL" id="GAE47601.1"/>
    </source>
</evidence>
<reference evidence="4 5" key="1">
    <citation type="submission" date="2013-12" db="EMBL/GenBank/DDBJ databases">
        <title>NBRP : Genome information of microbial organism related human and environment.</title>
        <authorList>
            <person name="Hattori M."/>
            <person name="Oshima K."/>
            <person name="Inaba H."/>
            <person name="Suda W."/>
            <person name="Sakamoto M."/>
            <person name="Iino T."/>
            <person name="Kitahara M."/>
            <person name="Oshida Y."/>
            <person name="Iida T."/>
            <person name="Kudo T."/>
            <person name="Itoh T."/>
            <person name="Ahmed I."/>
            <person name="Ohkuma M."/>
        </authorList>
    </citation>
    <scope>NUCLEOTIDE SEQUENCE [LARGE SCALE GENOMIC DNA]</scope>
    <source>
        <strain evidence="4 5">JCM 21738</strain>
    </source>
</reference>
<sequence length="710" mass="77872">MRLVIGTSITSNTYEDGGNYITGVKDQLGNTVSFGYDAVGNRTSVTDAKGQRTSFAYDGRSLLTKVTDAKLGVTSYGYDGNGNRTTVTDAKGNLTKYDYNEFNLVSKFTNPLNQVTQFEYDRNGNQTMLVYPKGDAITSTFDALNRLNGIFVNGAKKWGYGYDANGNMTSVTDASGISKTFSYDSNNRLTEEAKGSVKMYYGYDPNDNLTSVKFTAGTTSASTEFAYNKLNQLITLSKNGSNRAKFVYDERGNVTSVKRANNSYTSFQYDDANLLNELKNYKNDGTVLNSYKYSYDPNSNQTSIATDKGTISYEYDALNQLTKEALTDGTAITYEYDSAGNRTKKIETKGTAATTTTYTYNAGNELTNVNGQAHTYDQNGNLTNDGDKTYIYNEENQLTEVKDKTGTSLGKFTYDHEGKRTSMTTSAGTTNFHYNGDKVIAETDANNAVTAEYTWDAQDNPVTMVKGGKTYYYHINGHGDVTALTDENGNVVAEYQYDAWGNILSSSGTMKDVSPYRYAGYRFDQEIGLYYLIARYYDSSVGRFLTKDSIHGVEDDPGSLNQYVYSKNNPVKYIDHSGHLPTLVASALVGALINAVGYVAGLLVKYGKKNAFKHFSVWAFGGELLKGAAAGVIGGGIVSKLAKAGNLSKVGEKFLAGHMAPAAYLVSNFGNFSRGSFSENQVLSLFGDKVGFLWSAAKPYVQKIYKKYKR</sequence>
<evidence type="ECO:0000256" key="2">
    <source>
        <dbReference type="SAM" id="Phobius"/>
    </source>
</evidence>
<protein>
    <submittedName>
        <fullName evidence="4">Wall-associated protein</fullName>
    </submittedName>
</protein>
<feature type="domain" description="Teneurin-like YD-shell" evidence="3">
    <location>
        <begin position="301"/>
        <end position="571"/>
    </location>
</feature>
<comment type="caution">
    <text evidence="4">The sequence shown here is derived from an EMBL/GenBank/DDBJ whole genome shotgun (WGS) entry which is preliminary data.</text>
</comment>
<dbReference type="EMBL" id="BAUW01000086">
    <property type="protein sequence ID" value="GAE47601.1"/>
    <property type="molecule type" value="Genomic_DNA"/>
</dbReference>
<keyword evidence="2" id="KW-0472">Membrane</keyword>
<name>W4RTF9_9BACI</name>
<dbReference type="NCBIfam" id="TIGR03696">
    <property type="entry name" value="Rhs_assc_core"/>
    <property type="match status" value="1"/>
</dbReference>
<organism evidence="4 5">
    <name type="scientific">Mesobacillus boroniphilus JCM 21738</name>
    <dbReference type="NCBI Taxonomy" id="1294265"/>
    <lineage>
        <taxon>Bacteria</taxon>
        <taxon>Bacillati</taxon>
        <taxon>Bacillota</taxon>
        <taxon>Bacilli</taxon>
        <taxon>Bacillales</taxon>
        <taxon>Bacillaceae</taxon>
        <taxon>Mesobacillus</taxon>
    </lineage>
</organism>
<gene>
    <name evidence="4" type="ORF">JCM21738_4599</name>
</gene>
<dbReference type="InterPro" id="IPR022385">
    <property type="entry name" value="Rhs_assc_core"/>
</dbReference>
<keyword evidence="2" id="KW-0812">Transmembrane</keyword>
<dbReference type="Pfam" id="PF25023">
    <property type="entry name" value="TEN_YD-shell"/>
    <property type="match status" value="2"/>
</dbReference>
<evidence type="ECO:0000256" key="1">
    <source>
        <dbReference type="ARBA" id="ARBA00022737"/>
    </source>
</evidence>
<dbReference type="AlphaFoldDB" id="W4RTF9"/>
<dbReference type="InterPro" id="IPR031325">
    <property type="entry name" value="RHS_repeat"/>
</dbReference>
<keyword evidence="2" id="KW-1133">Transmembrane helix</keyword>
<keyword evidence="5" id="KW-1185">Reference proteome</keyword>